<evidence type="ECO:0000313" key="3">
    <source>
        <dbReference type="EMBL" id="KFA90118.1"/>
    </source>
</evidence>
<gene>
    <name evidence="3" type="ORF">Q664_30540</name>
</gene>
<dbReference type="Pfam" id="PF13620">
    <property type="entry name" value="CarboxypepD_reg"/>
    <property type="match status" value="1"/>
</dbReference>
<evidence type="ECO:0000313" key="4">
    <source>
        <dbReference type="Proteomes" id="UP000028547"/>
    </source>
</evidence>
<organism evidence="3 4">
    <name type="scientific">Archangium violaceum Cb vi76</name>
    <dbReference type="NCBI Taxonomy" id="1406225"/>
    <lineage>
        <taxon>Bacteria</taxon>
        <taxon>Pseudomonadati</taxon>
        <taxon>Myxococcota</taxon>
        <taxon>Myxococcia</taxon>
        <taxon>Myxococcales</taxon>
        <taxon>Cystobacterineae</taxon>
        <taxon>Archangiaceae</taxon>
        <taxon>Archangium</taxon>
    </lineage>
</organism>
<dbReference type="SUPFAM" id="SSF49503">
    <property type="entry name" value="Cupredoxins"/>
    <property type="match status" value="1"/>
</dbReference>
<name>A0A084SNT3_9BACT</name>
<comment type="caution">
    <text evidence="3">The sequence shown here is derived from an EMBL/GenBank/DDBJ whole genome shotgun (WGS) entry which is preliminary data.</text>
</comment>
<dbReference type="InterPro" id="IPR013784">
    <property type="entry name" value="Carb-bd-like_fold"/>
</dbReference>
<dbReference type="AlphaFoldDB" id="A0A084SNT3"/>
<evidence type="ECO:0000256" key="1">
    <source>
        <dbReference type="SAM" id="MobiDB-lite"/>
    </source>
</evidence>
<sequence length="277" mass="29014">MKLRTLGLTVLGAVGLSALTACKKDEAAPAPSAAQAPAPAAPTIKAAPLPADTPLPQEPQEEAAQAPQGGGTVRGLVTFKGKPPAPNPITPGTDPNCDGMELVDQPVLVTDGKLANVLVRVQGNVPGQPTTPPSTMVVVDQNRCMYKPRVQGAVINQPLVLMNSDSTLHNVRGVSGGKQLFNVTQPPLKTKEALPPKEADVIRLKCDIHPWMTAFVVLSPHPYFATTAEDGAFSIQGLPPGTYTLEAWHETLGTKTAQVTVQEGKEATASFEFVAAK</sequence>
<dbReference type="InterPro" id="IPR008972">
    <property type="entry name" value="Cupredoxin"/>
</dbReference>
<dbReference type="RefSeq" id="WP_043403395.1">
    <property type="nucleotide sequence ID" value="NZ_JPMI01000222.1"/>
</dbReference>
<dbReference type="GO" id="GO:0030246">
    <property type="term" value="F:carbohydrate binding"/>
    <property type="evidence" value="ECO:0007669"/>
    <property type="project" value="InterPro"/>
</dbReference>
<dbReference type="PROSITE" id="PS51257">
    <property type="entry name" value="PROKAR_LIPOPROTEIN"/>
    <property type="match status" value="1"/>
</dbReference>
<proteinExistence type="predicted"/>
<keyword evidence="3" id="KW-0675">Receptor</keyword>
<keyword evidence="2" id="KW-0732">Signal</keyword>
<feature type="compositionally biased region" description="Low complexity" evidence="1">
    <location>
        <begin position="30"/>
        <end position="50"/>
    </location>
</feature>
<dbReference type="Proteomes" id="UP000028547">
    <property type="component" value="Unassembled WGS sequence"/>
</dbReference>
<evidence type="ECO:0000256" key="2">
    <source>
        <dbReference type="SAM" id="SignalP"/>
    </source>
</evidence>
<feature type="signal peptide" evidence="2">
    <location>
        <begin position="1"/>
        <end position="23"/>
    </location>
</feature>
<feature type="chain" id="PRO_5001781399" evidence="2">
    <location>
        <begin position="24"/>
        <end position="277"/>
    </location>
</feature>
<dbReference type="EMBL" id="JPMI01000222">
    <property type="protein sequence ID" value="KFA90118.1"/>
    <property type="molecule type" value="Genomic_DNA"/>
</dbReference>
<feature type="region of interest" description="Disordered" evidence="1">
    <location>
        <begin position="30"/>
        <end position="97"/>
    </location>
</feature>
<dbReference type="Gene3D" id="2.60.40.1120">
    <property type="entry name" value="Carboxypeptidase-like, regulatory domain"/>
    <property type="match status" value="1"/>
</dbReference>
<reference evidence="3 4" key="1">
    <citation type="submission" date="2014-07" db="EMBL/GenBank/DDBJ databases">
        <title>Draft Genome Sequence of Gephyronic Acid Producer, Cystobacter violaceus Strain Cb vi76.</title>
        <authorList>
            <person name="Stevens D.C."/>
            <person name="Young J."/>
            <person name="Carmichael R."/>
            <person name="Tan J."/>
            <person name="Taylor R.E."/>
        </authorList>
    </citation>
    <scope>NUCLEOTIDE SEQUENCE [LARGE SCALE GENOMIC DNA]</scope>
    <source>
        <strain evidence="3 4">Cb vi76</strain>
    </source>
</reference>
<dbReference type="SUPFAM" id="SSF49452">
    <property type="entry name" value="Starch-binding domain-like"/>
    <property type="match status" value="1"/>
</dbReference>
<accession>A0A084SNT3</accession>
<protein>
    <submittedName>
        <fullName evidence="3">TonB-dependent receptor</fullName>
    </submittedName>
</protein>